<feature type="binding site" evidence="2">
    <location>
        <position position="132"/>
    </location>
    <ligand>
        <name>ATP</name>
        <dbReference type="ChEBI" id="CHEBI:30616"/>
    </ligand>
</feature>
<name>A0AAI9AIV5_9BACT</name>
<keyword evidence="2" id="KW-0460">Magnesium</keyword>
<dbReference type="InterPro" id="IPR016188">
    <property type="entry name" value="PurM-like_N"/>
</dbReference>
<dbReference type="InterPro" id="IPR036676">
    <property type="entry name" value="PurM-like_C_sf"/>
</dbReference>
<dbReference type="GO" id="GO:0009228">
    <property type="term" value="P:thiamine biosynthetic process"/>
    <property type="evidence" value="ECO:0007669"/>
    <property type="project" value="UniProtKB-KW"/>
</dbReference>
<reference evidence="4 5" key="1">
    <citation type="journal article" date="2011" name="Stand. Genomic Sci.">
        <title>Draft genome sequence of Caminibacter mediatlanticus strain TB-2, an epsilonproteobacterium isolated from a deep-sea hydrothermal vent.</title>
        <authorList>
            <person name="Giovannelli D."/>
            <person name="Ferriera S."/>
            <person name="Johnson J."/>
            <person name="Kravitz S."/>
            <person name="Perez-Rodriguez I."/>
            <person name="Ricci J."/>
            <person name="O'Brien C."/>
            <person name="Voordeckers J.W."/>
            <person name="Bini E."/>
            <person name="Vetriani C."/>
        </authorList>
    </citation>
    <scope>NUCLEOTIDE SEQUENCE [LARGE SCALE GENOMIC DNA]</scope>
    <source>
        <strain evidence="4 5">TB-2</strain>
    </source>
</reference>
<keyword evidence="2" id="KW-0479">Metal-binding</keyword>
<feature type="domain" description="PurM-like N-terminal" evidence="3">
    <location>
        <begin position="16"/>
        <end position="125"/>
    </location>
</feature>
<keyword evidence="1 2" id="KW-0784">Thiamine biosynthesis</keyword>
<comment type="similarity">
    <text evidence="2">Belongs to the thiamine-monophosphate kinase family.</text>
</comment>
<feature type="binding site" evidence="2">
    <location>
        <position position="32"/>
    </location>
    <ligand>
        <name>Mg(2+)</name>
        <dbReference type="ChEBI" id="CHEBI:18420"/>
        <label>1</label>
    </ligand>
</feature>
<dbReference type="GO" id="GO:0005524">
    <property type="term" value="F:ATP binding"/>
    <property type="evidence" value="ECO:0007669"/>
    <property type="project" value="UniProtKB-UniRule"/>
</dbReference>
<organism evidence="4 5">
    <name type="scientific">Caminibacter mediatlanticus TB-2</name>
    <dbReference type="NCBI Taxonomy" id="391592"/>
    <lineage>
        <taxon>Bacteria</taxon>
        <taxon>Pseudomonadati</taxon>
        <taxon>Campylobacterota</taxon>
        <taxon>Epsilonproteobacteria</taxon>
        <taxon>Nautiliales</taxon>
        <taxon>Nautiliaceae</taxon>
        <taxon>Caminibacter</taxon>
    </lineage>
</organism>
<dbReference type="GO" id="GO:0009030">
    <property type="term" value="F:thiamine-phosphate kinase activity"/>
    <property type="evidence" value="ECO:0007669"/>
    <property type="project" value="UniProtKB-UniRule"/>
</dbReference>
<accession>A0AAI9AIV5</accession>
<gene>
    <name evidence="2" type="primary">thiL</name>
    <name evidence="4" type="ORF">CMTB2_02478</name>
</gene>
<keyword evidence="2" id="KW-0547">Nucleotide-binding</keyword>
<sequence length="272" mass="31182">MKEEFFIKQFKNKFIGDDGAIVDLKRCNIIASDSFFEDIHFKKEWMDLDEISYKASLVNISDMIVMNSKIKYTILNVGFPDMSLSDIKKLADGFKKAANEYGYKIIGGDTIKNEKIAISITMIGESKRAIKRKAKVDEYVAFTGSLGSVSKDLKRLLRGKKINKNSKFIKPILRDKFFYKASKYITAACDISDGLFKELERISKVSNVGYRFIKNIDKITGCSGEEYEILFTFSKKHLKAIKNIAKITRTKITIFAITKRGKYKNICKENHF</sequence>
<dbReference type="NCBIfam" id="NF004354">
    <property type="entry name" value="PRK05731.2-3"/>
    <property type="match status" value="1"/>
</dbReference>
<proteinExistence type="inferred from homology"/>
<dbReference type="GO" id="GO:0009229">
    <property type="term" value="P:thiamine diphosphate biosynthetic process"/>
    <property type="evidence" value="ECO:0007669"/>
    <property type="project" value="UniProtKB-UniRule"/>
</dbReference>
<keyword evidence="2" id="KW-0067">ATP-binding</keyword>
<comment type="catalytic activity">
    <reaction evidence="2">
        <text>thiamine phosphate + ATP = thiamine diphosphate + ADP</text>
        <dbReference type="Rhea" id="RHEA:15913"/>
        <dbReference type="ChEBI" id="CHEBI:30616"/>
        <dbReference type="ChEBI" id="CHEBI:37575"/>
        <dbReference type="ChEBI" id="CHEBI:58937"/>
        <dbReference type="ChEBI" id="CHEBI:456216"/>
        <dbReference type="EC" id="2.7.4.16"/>
    </reaction>
</comment>
<dbReference type="PANTHER" id="PTHR30270">
    <property type="entry name" value="THIAMINE-MONOPHOSPHATE KINASE"/>
    <property type="match status" value="1"/>
</dbReference>
<keyword evidence="2 4" id="KW-0418">Kinase</keyword>
<dbReference type="Gene3D" id="3.90.650.10">
    <property type="entry name" value="PurM-like C-terminal domain"/>
    <property type="match status" value="1"/>
</dbReference>
<dbReference type="PANTHER" id="PTHR30270:SF0">
    <property type="entry name" value="THIAMINE-MONOPHOSPHATE KINASE"/>
    <property type="match status" value="1"/>
</dbReference>
<dbReference type="AlphaFoldDB" id="A0AAI9AIV5"/>
<protein>
    <recommendedName>
        <fullName evidence="2">Thiamine-monophosphate kinase</fullName>
        <shortName evidence="2">TMP kinase</shortName>
        <shortName evidence="2">Thiamine-phosphate kinase</shortName>
        <ecNumber evidence="2">2.7.4.16</ecNumber>
    </recommendedName>
</protein>
<evidence type="ECO:0000259" key="3">
    <source>
        <dbReference type="Pfam" id="PF00586"/>
    </source>
</evidence>
<dbReference type="InterPro" id="IPR036921">
    <property type="entry name" value="PurM-like_N_sf"/>
</dbReference>
<dbReference type="InterPro" id="IPR006283">
    <property type="entry name" value="ThiL-like"/>
</dbReference>
<dbReference type="EC" id="2.7.4.16" evidence="2"/>
<feature type="binding site" evidence="2">
    <location>
        <position position="109"/>
    </location>
    <ligand>
        <name>Mg(2+)</name>
        <dbReference type="ChEBI" id="CHEBI:18420"/>
        <label>1</label>
    </ligand>
</feature>
<evidence type="ECO:0000313" key="5">
    <source>
        <dbReference type="Proteomes" id="UP000003288"/>
    </source>
</evidence>
<feature type="binding site" evidence="2">
    <location>
        <begin position="108"/>
        <end position="109"/>
    </location>
    <ligand>
        <name>ATP</name>
        <dbReference type="ChEBI" id="CHEBI:30616"/>
    </ligand>
</feature>
<dbReference type="Proteomes" id="UP000003288">
    <property type="component" value="Unassembled WGS sequence"/>
</dbReference>
<feature type="binding site" evidence="2">
    <location>
        <position position="62"/>
    </location>
    <ligand>
        <name>Mg(2+)</name>
        <dbReference type="ChEBI" id="CHEBI:18420"/>
        <label>2</label>
    </ligand>
</feature>
<feature type="binding site" evidence="2">
    <location>
        <position position="18"/>
    </location>
    <ligand>
        <name>Mg(2+)</name>
        <dbReference type="ChEBI" id="CHEBI:18420"/>
        <label>4</label>
    </ligand>
</feature>
<evidence type="ECO:0000256" key="1">
    <source>
        <dbReference type="ARBA" id="ARBA00022977"/>
    </source>
</evidence>
<feature type="binding site" evidence="2">
    <location>
        <position position="33"/>
    </location>
    <ligand>
        <name>Mg(2+)</name>
        <dbReference type="ChEBI" id="CHEBI:18420"/>
        <label>2</label>
    </ligand>
</feature>
<comment type="caution">
    <text evidence="4">The sequence shown here is derived from an EMBL/GenBank/DDBJ whole genome shotgun (WGS) entry which is preliminary data.</text>
</comment>
<dbReference type="GO" id="GO:0000287">
    <property type="term" value="F:magnesium ion binding"/>
    <property type="evidence" value="ECO:0007669"/>
    <property type="project" value="UniProtKB-UniRule"/>
</dbReference>
<evidence type="ECO:0000313" key="4">
    <source>
        <dbReference type="EMBL" id="EDM24345.1"/>
    </source>
</evidence>
<dbReference type="SUPFAM" id="SSF55326">
    <property type="entry name" value="PurM N-terminal domain-like"/>
    <property type="match status" value="1"/>
</dbReference>
<feature type="binding site" evidence="2">
    <location>
        <position position="40"/>
    </location>
    <ligand>
        <name>substrate</name>
    </ligand>
</feature>
<dbReference type="Pfam" id="PF00586">
    <property type="entry name" value="AIRS"/>
    <property type="match status" value="1"/>
</dbReference>
<dbReference type="Gene3D" id="3.30.1330.10">
    <property type="entry name" value="PurM-like, N-terminal domain"/>
    <property type="match status" value="1"/>
</dbReference>
<comment type="caution">
    <text evidence="2">Lacks conserved residue(s) required for the propagation of feature annotation.</text>
</comment>
<dbReference type="SUPFAM" id="SSF56042">
    <property type="entry name" value="PurM C-terminal domain-like"/>
    <property type="match status" value="1"/>
</dbReference>
<evidence type="ECO:0000256" key="2">
    <source>
        <dbReference type="HAMAP-Rule" id="MF_02128"/>
    </source>
</evidence>
<feature type="binding site" evidence="2">
    <location>
        <position position="62"/>
    </location>
    <ligand>
        <name>Mg(2+)</name>
        <dbReference type="ChEBI" id="CHEBI:18420"/>
        <label>4</label>
    </ligand>
</feature>
<feature type="binding site" evidence="2">
    <location>
        <position position="18"/>
    </location>
    <ligand>
        <name>Mg(2+)</name>
        <dbReference type="ChEBI" id="CHEBI:18420"/>
        <label>3</label>
    </ligand>
</feature>
<feature type="binding site" evidence="2">
    <location>
        <position position="192"/>
    </location>
    <ligand>
        <name>ATP</name>
        <dbReference type="ChEBI" id="CHEBI:30616"/>
    </ligand>
</feature>
<feature type="binding site" evidence="2">
    <location>
        <position position="62"/>
    </location>
    <ligand>
        <name>Mg(2+)</name>
        <dbReference type="ChEBI" id="CHEBI:18420"/>
        <label>3</label>
    </ligand>
</feature>
<dbReference type="EMBL" id="ABCJ01000001">
    <property type="protein sequence ID" value="EDM24345.1"/>
    <property type="molecule type" value="Genomic_DNA"/>
</dbReference>
<comment type="function">
    <text evidence="2">Catalyzes the ATP-dependent phosphorylation of thiamine-monophosphate (TMP) to form thiamine-pyrophosphate (TPP), the active form of vitamin B1.</text>
</comment>
<feature type="binding site" evidence="2">
    <location>
        <position position="190"/>
    </location>
    <ligand>
        <name>Mg(2+)</name>
        <dbReference type="ChEBI" id="CHEBI:18420"/>
        <label>3</label>
    </ligand>
</feature>
<comment type="pathway">
    <text evidence="2">Cofactor biosynthesis; thiamine diphosphate biosynthesis; thiamine diphosphate from thiamine phosphate: step 1/1.</text>
</comment>
<comment type="miscellaneous">
    <text evidence="2">Reaction mechanism of ThiL seems to utilize a direct, inline transfer of the gamma-phosphate of ATP to TMP rather than a phosphorylated enzyme intermediate.</text>
</comment>
<dbReference type="HAMAP" id="MF_02128">
    <property type="entry name" value="TMP_kinase"/>
    <property type="match status" value="1"/>
</dbReference>
<keyword evidence="2" id="KW-0808">Transferase</keyword>
<feature type="binding site" evidence="2">
    <location>
        <position position="225"/>
    </location>
    <ligand>
        <name>substrate</name>
    </ligand>
</feature>
<feature type="binding site" evidence="2">
    <location>
        <position position="33"/>
    </location>
    <ligand>
        <name>Mg(2+)</name>
        <dbReference type="ChEBI" id="CHEBI:18420"/>
        <label>1</label>
    </ligand>
</feature>
<feature type="binding site" evidence="2">
    <location>
        <position position="193"/>
    </location>
    <ligand>
        <name>Mg(2+)</name>
        <dbReference type="ChEBI" id="CHEBI:18420"/>
        <label>5</label>
    </ligand>
</feature>
<dbReference type="CDD" id="cd02194">
    <property type="entry name" value="ThiL"/>
    <property type="match status" value="1"/>
</dbReference>